<keyword evidence="3" id="KW-1185">Reference proteome</keyword>
<dbReference type="Proteomes" id="UP000015241">
    <property type="component" value="Unassembled WGS sequence"/>
</dbReference>
<dbReference type="OrthoDB" id="2814748at2759"/>
<evidence type="ECO:0000256" key="1">
    <source>
        <dbReference type="SAM" id="Phobius"/>
    </source>
</evidence>
<evidence type="ECO:0000313" key="2">
    <source>
        <dbReference type="EMBL" id="EPS97769.1"/>
    </source>
</evidence>
<feature type="transmembrane region" description="Helical" evidence="1">
    <location>
        <begin position="72"/>
        <end position="91"/>
    </location>
</feature>
<keyword evidence="1" id="KW-0812">Transmembrane</keyword>
<proteinExistence type="predicted"/>
<dbReference type="EMBL" id="KE504173">
    <property type="protein sequence ID" value="EPS97769.1"/>
    <property type="molecule type" value="Genomic_DNA"/>
</dbReference>
<keyword evidence="1" id="KW-0472">Membrane</keyword>
<keyword evidence="1" id="KW-1133">Transmembrane helix</keyword>
<name>S8FH97_FOMSC</name>
<gene>
    <name evidence="2" type="ORF">FOMPIDRAFT_1052155</name>
</gene>
<dbReference type="AlphaFoldDB" id="S8FH97"/>
<reference evidence="2 3" key="1">
    <citation type="journal article" date="2012" name="Science">
        <title>The Paleozoic origin of enzymatic lignin decomposition reconstructed from 31 fungal genomes.</title>
        <authorList>
            <person name="Floudas D."/>
            <person name="Binder M."/>
            <person name="Riley R."/>
            <person name="Barry K."/>
            <person name="Blanchette R.A."/>
            <person name="Henrissat B."/>
            <person name="Martinez A.T."/>
            <person name="Otillar R."/>
            <person name="Spatafora J.W."/>
            <person name="Yadav J.S."/>
            <person name="Aerts A."/>
            <person name="Benoit I."/>
            <person name="Boyd A."/>
            <person name="Carlson A."/>
            <person name="Copeland A."/>
            <person name="Coutinho P.M."/>
            <person name="de Vries R.P."/>
            <person name="Ferreira P."/>
            <person name="Findley K."/>
            <person name="Foster B."/>
            <person name="Gaskell J."/>
            <person name="Glotzer D."/>
            <person name="Gorecki P."/>
            <person name="Heitman J."/>
            <person name="Hesse C."/>
            <person name="Hori C."/>
            <person name="Igarashi K."/>
            <person name="Jurgens J.A."/>
            <person name="Kallen N."/>
            <person name="Kersten P."/>
            <person name="Kohler A."/>
            <person name="Kuees U."/>
            <person name="Kumar T.K.A."/>
            <person name="Kuo A."/>
            <person name="LaButti K."/>
            <person name="Larrondo L.F."/>
            <person name="Lindquist E."/>
            <person name="Ling A."/>
            <person name="Lombard V."/>
            <person name="Lucas S."/>
            <person name="Lundell T."/>
            <person name="Martin R."/>
            <person name="McLaughlin D.J."/>
            <person name="Morgenstern I."/>
            <person name="Morin E."/>
            <person name="Murat C."/>
            <person name="Nagy L.G."/>
            <person name="Nolan M."/>
            <person name="Ohm R.A."/>
            <person name="Patyshakuliyeva A."/>
            <person name="Rokas A."/>
            <person name="Ruiz-Duenas F.J."/>
            <person name="Sabat G."/>
            <person name="Salamov A."/>
            <person name="Samejima M."/>
            <person name="Schmutz J."/>
            <person name="Slot J.C."/>
            <person name="St John F."/>
            <person name="Stenlid J."/>
            <person name="Sun H."/>
            <person name="Sun S."/>
            <person name="Syed K."/>
            <person name="Tsang A."/>
            <person name="Wiebenga A."/>
            <person name="Young D."/>
            <person name="Pisabarro A."/>
            <person name="Eastwood D.C."/>
            <person name="Martin F."/>
            <person name="Cullen D."/>
            <person name="Grigoriev I.V."/>
            <person name="Hibbett D.S."/>
        </authorList>
    </citation>
    <scope>NUCLEOTIDE SEQUENCE</scope>
    <source>
        <strain evidence="3">FP-58527</strain>
    </source>
</reference>
<dbReference type="InParanoid" id="S8FH97"/>
<protein>
    <submittedName>
        <fullName evidence="2">Uncharacterized protein</fullName>
    </submittedName>
</protein>
<accession>S8FH97</accession>
<organism evidence="2 3">
    <name type="scientific">Fomitopsis schrenkii</name>
    <name type="common">Brown rot fungus</name>
    <dbReference type="NCBI Taxonomy" id="2126942"/>
    <lineage>
        <taxon>Eukaryota</taxon>
        <taxon>Fungi</taxon>
        <taxon>Dikarya</taxon>
        <taxon>Basidiomycota</taxon>
        <taxon>Agaricomycotina</taxon>
        <taxon>Agaricomycetes</taxon>
        <taxon>Polyporales</taxon>
        <taxon>Fomitopsis</taxon>
    </lineage>
</organism>
<dbReference type="HOGENOM" id="CLU_1562907_0_0_1"/>
<sequence length="171" mass="19483">MEVDPWLVNATVPSRSRKQARAQRASDVNDALRELAALARSTVTLAEQLLIFLAYQFRSACIFLGFDPEAGVTTAVICSCALFLAVYAYRIKRHCDARARQLAQTSPVYELFDDLMGPWYDAQFWAEHPYMAAPRRADFPASYKEPTTIWRKLVAVVIKIRVLLLVPQPFW</sequence>
<evidence type="ECO:0000313" key="3">
    <source>
        <dbReference type="Proteomes" id="UP000015241"/>
    </source>
</evidence>